<evidence type="ECO:0000313" key="2">
    <source>
        <dbReference type="EMBL" id="MFC0560325.1"/>
    </source>
</evidence>
<keyword evidence="1" id="KW-0812">Transmembrane</keyword>
<organism evidence="2 3">
    <name type="scientific">Halalkalibacter alkalisediminis</name>
    <dbReference type="NCBI Taxonomy" id="935616"/>
    <lineage>
        <taxon>Bacteria</taxon>
        <taxon>Bacillati</taxon>
        <taxon>Bacillota</taxon>
        <taxon>Bacilli</taxon>
        <taxon>Bacillales</taxon>
        <taxon>Bacillaceae</taxon>
        <taxon>Halalkalibacter</taxon>
    </lineage>
</organism>
<keyword evidence="1" id="KW-1133">Transmembrane helix</keyword>
<comment type="caution">
    <text evidence="2">The sequence shown here is derived from an EMBL/GenBank/DDBJ whole genome shotgun (WGS) entry which is preliminary data.</text>
</comment>
<evidence type="ECO:0000256" key="1">
    <source>
        <dbReference type="SAM" id="Phobius"/>
    </source>
</evidence>
<keyword evidence="1" id="KW-0472">Membrane</keyword>
<accession>A0ABV6NHT5</accession>
<keyword evidence="3" id="KW-1185">Reference proteome</keyword>
<sequence>MIIQVMMIAIISLFILKTFQFIYPLREKISCTTGMMATMIIGSMTGLIAGTILALNQS</sequence>
<feature type="transmembrane region" description="Helical" evidence="1">
    <location>
        <begin position="6"/>
        <end position="23"/>
    </location>
</feature>
<dbReference type="Proteomes" id="UP001589833">
    <property type="component" value="Unassembled WGS sequence"/>
</dbReference>
<protein>
    <submittedName>
        <fullName evidence="2">Uncharacterized protein</fullName>
    </submittedName>
</protein>
<evidence type="ECO:0000313" key="3">
    <source>
        <dbReference type="Proteomes" id="UP001589833"/>
    </source>
</evidence>
<name>A0ABV6NHT5_9BACI</name>
<reference evidence="2 3" key="1">
    <citation type="submission" date="2024-09" db="EMBL/GenBank/DDBJ databases">
        <authorList>
            <person name="Sun Q."/>
            <person name="Mori K."/>
        </authorList>
    </citation>
    <scope>NUCLEOTIDE SEQUENCE [LARGE SCALE GENOMIC DNA]</scope>
    <source>
        <strain evidence="2 3">NCAIM B.02301</strain>
    </source>
</reference>
<gene>
    <name evidence="2" type="ORF">ACFFH4_14925</name>
</gene>
<dbReference type="RefSeq" id="WP_273848265.1">
    <property type="nucleotide sequence ID" value="NZ_JAQQWT010000061.1"/>
</dbReference>
<dbReference type="EMBL" id="JBHLTR010000022">
    <property type="protein sequence ID" value="MFC0560325.1"/>
    <property type="molecule type" value="Genomic_DNA"/>
</dbReference>
<feature type="transmembrane region" description="Helical" evidence="1">
    <location>
        <begin position="35"/>
        <end position="55"/>
    </location>
</feature>
<proteinExistence type="predicted"/>